<dbReference type="InterPro" id="IPR038734">
    <property type="entry name" value="YhaN_AAA"/>
</dbReference>
<dbReference type="Gene3D" id="3.40.50.300">
    <property type="entry name" value="P-loop containing nucleotide triphosphate hydrolases"/>
    <property type="match status" value="2"/>
</dbReference>
<dbReference type="OrthoDB" id="9764467at2"/>
<accession>A0A6L3SUN0</accession>
<evidence type="ECO:0000313" key="4">
    <source>
        <dbReference type="EMBL" id="KAB1077373.1"/>
    </source>
</evidence>
<dbReference type="PANTHER" id="PTHR41259:SF1">
    <property type="entry name" value="DOUBLE-STRAND BREAK REPAIR RAD50 ATPASE, PUTATIVE-RELATED"/>
    <property type="match status" value="1"/>
</dbReference>
<evidence type="ECO:0000259" key="3">
    <source>
        <dbReference type="Pfam" id="PF13514"/>
    </source>
</evidence>
<evidence type="ECO:0000313" key="5">
    <source>
        <dbReference type="Proteomes" id="UP000474159"/>
    </source>
</evidence>
<reference evidence="4 5" key="1">
    <citation type="submission" date="2019-09" db="EMBL/GenBank/DDBJ databases">
        <title>YIM 48816 draft genome.</title>
        <authorList>
            <person name="Jiang L."/>
        </authorList>
    </citation>
    <scope>NUCLEOTIDE SEQUENCE [LARGE SCALE GENOMIC DNA]</scope>
    <source>
        <strain evidence="4 5">YIM 48816</strain>
    </source>
</reference>
<feature type="coiled-coil region" evidence="1">
    <location>
        <begin position="735"/>
        <end position="769"/>
    </location>
</feature>
<feature type="region of interest" description="Disordered" evidence="2">
    <location>
        <begin position="398"/>
        <end position="440"/>
    </location>
</feature>
<dbReference type="EMBL" id="VZZK01000021">
    <property type="protein sequence ID" value="KAB1077373.1"/>
    <property type="molecule type" value="Genomic_DNA"/>
</dbReference>
<name>A0A6L3SUN0_9HYPH</name>
<dbReference type="Proteomes" id="UP000474159">
    <property type="component" value="Unassembled WGS sequence"/>
</dbReference>
<dbReference type="SUPFAM" id="SSF52540">
    <property type="entry name" value="P-loop containing nucleoside triphosphate hydrolases"/>
    <property type="match status" value="1"/>
</dbReference>
<feature type="compositionally biased region" description="Basic and acidic residues" evidence="2">
    <location>
        <begin position="398"/>
        <end position="432"/>
    </location>
</feature>
<feature type="coiled-coil region" evidence="1">
    <location>
        <begin position="500"/>
        <end position="538"/>
    </location>
</feature>
<protein>
    <submittedName>
        <fullName evidence="4">AAA family ATPase</fullName>
    </submittedName>
</protein>
<dbReference type="InterPro" id="IPR027417">
    <property type="entry name" value="P-loop_NTPase"/>
</dbReference>
<evidence type="ECO:0000256" key="1">
    <source>
        <dbReference type="SAM" id="Coils"/>
    </source>
</evidence>
<feature type="coiled-coil region" evidence="1">
    <location>
        <begin position="206"/>
        <end position="243"/>
    </location>
</feature>
<organism evidence="4 5">
    <name type="scientific">Methylobacterium soli</name>
    <dbReference type="NCBI Taxonomy" id="553447"/>
    <lineage>
        <taxon>Bacteria</taxon>
        <taxon>Pseudomonadati</taxon>
        <taxon>Pseudomonadota</taxon>
        <taxon>Alphaproteobacteria</taxon>
        <taxon>Hyphomicrobiales</taxon>
        <taxon>Methylobacteriaceae</taxon>
        <taxon>Methylobacterium</taxon>
    </lineage>
</organism>
<gene>
    <name evidence="4" type="ORF">F6X53_18800</name>
</gene>
<sequence length="1176" mass="127021">MRILSLDLERYGPFTDRRVTFRRDARLHVVLGANEAGKTSALAAVTDLLFGIEPRTRYAFLHDMPQMRIGAEILGSDGQALRFRRRKGNKNTLVDGSDAALPDDALAPFLGGLSREVFCRAFGLDAEALRAGGTEMLNSEGEVGASLFAAASGLRGYTTLQAGLDEEAANIFMPRAAQHRTFYQALARYDEARRAIRQGELRSGDWRELNEEIEGAARRLDEIRAERARIAAEQARLQRLKRVTPLVAEIDALTGRAEADADLAALPEAWTERLGQSLAQVQDATGAEAEARAALAAAARDLAAIPADEGLLARSEEILDCFRGIDRFDKGGIDLPRLQGEADGFAQDLERLKVRIGLPDAEALRTRQPTDAARTRIEGLLRAGRDLAAALNRITAERAQRRAEHARITRPRDGDASRTGDDAGSRRDRAGEEPLIDPAPLRTDLKTLAPVRDDVARRDALDAAIRREAKQIQAQAARLAPPVADLPRFAGLRHPSHEAVARFGREMEAAERERNRILDRGETAARALAQTRERLRRREAGRPIPTRAELLALRAERDRLLAPLRAAAMGEPGAGGPADIVRFETALAAADRGADDLVADAARAAEQAADLLRLDAEEAEAEAARTGLAAIDARVEAGWAAWRRAWEPAGIEPTPPAEMAAWLTEVESLVADHESLEARRAEHDHLVARIEVCRAPLTDLSRRAGLPDLAGLDVGLILARVEDRVAALATTWEAAREAQASARATAEQIARIEAELAEATDRQAAWRAAWAEAVRAIGLPPGAEPDEAESALEAWRAVPTILREHDGHLRRINGIRRDMEAYRAVVAGLTGGLAPDLASLPPSTAMKALHARLQEASRAETRRQDLARRRAAADEVLAAAGRAAEAARAALSGHLTERPEGVSLPVDTDPAALLARLLARDALRRELAGRRAELARAADGVGEAGLRADLAAASADAIEAQLRQLAMDDEDLDQRGKVAFADRDRGERRRTELEGGIGAELALAQRKAAEAEIHSTARQWAVLKLASLLLGTAIGRHRSGQQDPLLTRAGTLFAALTGGAFAGLTQDYDEADTPRLAGLRGAGGLVPVEGLSEGTRDQFYLALRLAYLEDYAARAEPAPFIGDDLFLTFDDARTAHGLEALAAFGGQVQPILFTHHRHVADLARERLGASVDVLEL</sequence>
<proteinExistence type="predicted"/>
<feature type="domain" description="YhaN AAA" evidence="3">
    <location>
        <begin position="1"/>
        <end position="206"/>
    </location>
</feature>
<evidence type="ECO:0000256" key="2">
    <source>
        <dbReference type="SAM" id="MobiDB-lite"/>
    </source>
</evidence>
<dbReference type="AlphaFoldDB" id="A0A6L3SUN0"/>
<comment type="caution">
    <text evidence="4">The sequence shown here is derived from an EMBL/GenBank/DDBJ whole genome shotgun (WGS) entry which is preliminary data.</text>
</comment>
<keyword evidence="1" id="KW-0175">Coiled coil</keyword>
<dbReference type="RefSeq" id="WP_151001733.1">
    <property type="nucleotide sequence ID" value="NZ_VZZK01000021.1"/>
</dbReference>
<dbReference type="Pfam" id="PF13514">
    <property type="entry name" value="AAA_27"/>
    <property type="match status" value="1"/>
</dbReference>
<keyword evidence="5" id="KW-1185">Reference proteome</keyword>
<dbReference type="PANTHER" id="PTHR41259">
    <property type="entry name" value="DOUBLE-STRAND BREAK REPAIR RAD50 ATPASE, PUTATIVE-RELATED"/>
    <property type="match status" value="1"/>
</dbReference>